<sequence>MDENACRQWLNEVNWDMIHEDAVTMYLEWGNNNFKDTLRPPVTSSKEYSIYFVVDTWGEPKVVLNKMNNYGSTSLCEKKLPPDMAARYMKEIGGLRGIHELSAEVKAWVMKEMGMEQA</sequence>
<dbReference type="InterPro" id="IPR059223">
    <property type="entry name" value="DVU0772-like"/>
</dbReference>
<organism evidence="1">
    <name type="scientific">hydrocarbon metagenome</name>
    <dbReference type="NCBI Taxonomy" id="938273"/>
    <lineage>
        <taxon>unclassified sequences</taxon>
        <taxon>metagenomes</taxon>
        <taxon>ecological metagenomes</taxon>
    </lineage>
</organism>
<accession>A0A0W8G3V4</accession>
<proteinExistence type="predicted"/>
<name>A0A0W8G3V4_9ZZZZ</name>
<reference evidence="1" key="1">
    <citation type="journal article" date="2015" name="Proc. Natl. Acad. Sci. U.S.A.">
        <title>Networks of energetic and metabolic interactions define dynamics in microbial communities.</title>
        <authorList>
            <person name="Embree M."/>
            <person name="Liu J.K."/>
            <person name="Al-Bassam M.M."/>
            <person name="Zengler K."/>
        </authorList>
    </citation>
    <scope>NUCLEOTIDE SEQUENCE</scope>
</reference>
<dbReference type="AlphaFoldDB" id="A0A0W8G3V4"/>
<dbReference type="NCBIfam" id="NF045682">
    <property type="entry name" value="DVU0772_fam"/>
    <property type="match status" value="1"/>
</dbReference>
<evidence type="ECO:0000313" key="1">
    <source>
        <dbReference type="EMBL" id="KUG27729.1"/>
    </source>
</evidence>
<dbReference type="EMBL" id="LNQE01000294">
    <property type="protein sequence ID" value="KUG27729.1"/>
    <property type="molecule type" value="Genomic_DNA"/>
</dbReference>
<gene>
    <name evidence="1" type="ORF">ASZ90_002417</name>
</gene>
<protein>
    <submittedName>
        <fullName evidence="1">Uncharacterized protein</fullName>
    </submittedName>
</protein>
<comment type="caution">
    <text evidence="1">The sequence shown here is derived from an EMBL/GenBank/DDBJ whole genome shotgun (WGS) entry which is preliminary data.</text>
</comment>